<gene>
    <name evidence="2" type="ORF">DFJ69_6177</name>
</gene>
<evidence type="ECO:0000313" key="3">
    <source>
        <dbReference type="Proteomes" id="UP000256661"/>
    </source>
</evidence>
<dbReference type="EMBL" id="QTTT01000001">
    <property type="protein sequence ID" value="REF00621.1"/>
    <property type="molecule type" value="Genomic_DNA"/>
</dbReference>
<keyword evidence="1" id="KW-0472">Membrane</keyword>
<keyword evidence="1" id="KW-0812">Transmembrane</keyword>
<accession>A0A3D9T1B4</accession>
<keyword evidence="1" id="KW-1133">Transmembrane helix</keyword>
<sequence>MALWPCGVILVVRCGLWVVTVEPWLDGHREALVRIYGVVGVGSQATLVVGALMMMSLMH</sequence>
<evidence type="ECO:0000313" key="2">
    <source>
        <dbReference type="EMBL" id="REF00621.1"/>
    </source>
</evidence>
<dbReference type="AlphaFoldDB" id="A0A3D9T1B4"/>
<keyword evidence="3" id="KW-1185">Reference proteome</keyword>
<feature type="transmembrane region" description="Helical" evidence="1">
    <location>
        <begin position="35"/>
        <end position="57"/>
    </location>
</feature>
<organism evidence="2 3">
    <name type="scientific">Thermomonospora umbrina</name>
    <dbReference type="NCBI Taxonomy" id="111806"/>
    <lineage>
        <taxon>Bacteria</taxon>
        <taxon>Bacillati</taxon>
        <taxon>Actinomycetota</taxon>
        <taxon>Actinomycetes</taxon>
        <taxon>Streptosporangiales</taxon>
        <taxon>Thermomonosporaceae</taxon>
        <taxon>Thermomonospora</taxon>
    </lineage>
</organism>
<comment type="caution">
    <text evidence="2">The sequence shown here is derived from an EMBL/GenBank/DDBJ whole genome shotgun (WGS) entry which is preliminary data.</text>
</comment>
<dbReference type="Proteomes" id="UP000256661">
    <property type="component" value="Unassembled WGS sequence"/>
</dbReference>
<name>A0A3D9T1B4_9ACTN</name>
<reference evidence="2 3" key="1">
    <citation type="submission" date="2018-08" db="EMBL/GenBank/DDBJ databases">
        <title>Sequencing the genomes of 1000 actinobacteria strains.</title>
        <authorList>
            <person name="Klenk H.-P."/>
        </authorList>
    </citation>
    <scope>NUCLEOTIDE SEQUENCE [LARGE SCALE GENOMIC DNA]</scope>
    <source>
        <strain evidence="2 3">DSM 43927</strain>
    </source>
</reference>
<protein>
    <submittedName>
        <fullName evidence="2">Uncharacterized protein</fullName>
    </submittedName>
</protein>
<evidence type="ECO:0000256" key="1">
    <source>
        <dbReference type="SAM" id="Phobius"/>
    </source>
</evidence>
<proteinExistence type="predicted"/>